<feature type="compositionally biased region" description="Basic and acidic residues" evidence="1">
    <location>
        <begin position="130"/>
        <end position="139"/>
    </location>
</feature>
<keyword evidence="3" id="KW-1185">Reference proteome</keyword>
<name>A0AAW0Y1Q2_CHEQU</name>
<evidence type="ECO:0000313" key="2">
    <source>
        <dbReference type="EMBL" id="KAK8746694.1"/>
    </source>
</evidence>
<sequence length="167" mass="17380">MIHIYCIGNMHYLSYVGCPRCHVGRRVARVGAAISPSSPTPLMTAVLSSPNTCHGGTGRPLLEVGSHIPRGAASPPSSHQYGSNSEGGWAKADPTGPTRPTPTKAASGASPKQPQKPGERASNTLLPLRQPREPGERSVKHPSHRGSLRSLVSVVSNTPPTKATSGA</sequence>
<evidence type="ECO:0000256" key="1">
    <source>
        <dbReference type="SAM" id="MobiDB-lite"/>
    </source>
</evidence>
<dbReference type="EMBL" id="JARKIK010000017">
    <property type="protein sequence ID" value="KAK8746696.1"/>
    <property type="molecule type" value="Genomic_DNA"/>
</dbReference>
<proteinExistence type="predicted"/>
<gene>
    <name evidence="2" type="ORF">OTU49_017142</name>
</gene>
<evidence type="ECO:0000313" key="3">
    <source>
        <dbReference type="Proteomes" id="UP001445076"/>
    </source>
</evidence>
<accession>A0AAW0Y1Q2</accession>
<dbReference type="AlphaFoldDB" id="A0AAW0Y1Q2"/>
<reference evidence="2" key="2">
    <citation type="submission" date="2024-01" db="EMBL/GenBank/DDBJ databases">
        <authorList>
            <person name="He J."/>
            <person name="Wang M."/>
            <person name="Zheng J."/>
            <person name="Liu Z."/>
        </authorList>
    </citation>
    <scope>NUCLEOTIDE SEQUENCE</scope>
    <source>
        <strain evidence="2">ZL_2023a</strain>
        <tissue evidence="2">Muscle</tissue>
    </source>
</reference>
<feature type="compositionally biased region" description="Polar residues" evidence="1">
    <location>
        <begin position="75"/>
        <end position="86"/>
    </location>
</feature>
<reference evidence="2 3" key="1">
    <citation type="journal article" date="2024" name="BMC Genomics">
        <title>Genome assembly of redclaw crayfish (Cherax quadricarinatus) provides insights into its immune adaptation and hypoxia tolerance.</title>
        <authorList>
            <person name="Liu Z."/>
            <person name="Zheng J."/>
            <person name="Li H."/>
            <person name="Fang K."/>
            <person name="Wang S."/>
            <person name="He J."/>
            <person name="Zhou D."/>
            <person name="Weng S."/>
            <person name="Chi M."/>
            <person name="Gu Z."/>
            <person name="He J."/>
            <person name="Li F."/>
            <person name="Wang M."/>
        </authorList>
    </citation>
    <scope>NUCLEOTIDE SEQUENCE [LARGE SCALE GENOMIC DNA]</scope>
    <source>
        <strain evidence="2">ZL_2023a</strain>
    </source>
</reference>
<protein>
    <submittedName>
        <fullName evidence="2">Uncharacterized protein</fullName>
    </submittedName>
</protein>
<dbReference type="EMBL" id="JARKIK010000017">
    <property type="protein sequence ID" value="KAK8746694.1"/>
    <property type="molecule type" value="Genomic_DNA"/>
</dbReference>
<dbReference type="Proteomes" id="UP001445076">
    <property type="component" value="Unassembled WGS sequence"/>
</dbReference>
<organism evidence="2 3">
    <name type="scientific">Cherax quadricarinatus</name>
    <name type="common">Australian red claw crayfish</name>
    <dbReference type="NCBI Taxonomy" id="27406"/>
    <lineage>
        <taxon>Eukaryota</taxon>
        <taxon>Metazoa</taxon>
        <taxon>Ecdysozoa</taxon>
        <taxon>Arthropoda</taxon>
        <taxon>Crustacea</taxon>
        <taxon>Multicrustacea</taxon>
        <taxon>Malacostraca</taxon>
        <taxon>Eumalacostraca</taxon>
        <taxon>Eucarida</taxon>
        <taxon>Decapoda</taxon>
        <taxon>Pleocyemata</taxon>
        <taxon>Astacidea</taxon>
        <taxon>Parastacoidea</taxon>
        <taxon>Parastacidae</taxon>
        <taxon>Cherax</taxon>
    </lineage>
</organism>
<comment type="caution">
    <text evidence="2">The sequence shown here is derived from an EMBL/GenBank/DDBJ whole genome shotgun (WGS) entry which is preliminary data.</text>
</comment>
<feature type="region of interest" description="Disordered" evidence="1">
    <location>
        <begin position="50"/>
        <end position="167"/>
    </location>
</feature>
<feature type="compositionally biased region" description="Polar residues" evidence="1">
    <location>
        <begin position="157"/>
        <end position="167"/>
    </location>
</feature>